<organism evidence="2 3">
    <name type="scientific">Micromonospora rubida</name>
    <dbReference type="NCBI Taxonomy" id="2697657"/>
    <lineage>
        <taxon>Bacteria</taxon>
        <taxon>Bacillati</taxon>
        <taxon>Actinomycetota</taxon>
        <taxon>Actinomycetes</taxon>
        <taxon>Micromonosporales</taxon>
        <taxon>Micromonosporaceae</taxon>
        <taxon>Micromonospora</taxon>
    </lineage>
</organism>
<dbReference type="SUPFAM" id="SSF82607">
    <property type="entry name" value="YbaB-like"/>
    <property type="match status" value="1"/>
</dbReference>
<comment type="caution">
    <text evidence="2">The sequence shown here is derived from an EMBL/GenBank/DDBJ whole genome shotgun (WGS) entry which is preliminary data.</text>
</comment>
<dbReference type="Pfam" id="PF02575">
    <property type="entry name" value="YbaB_DNA_bd"/>
    <property type="match status" value="1"/>
</dbReference>
<gene>
    <name evidence="2" type="ORF">ACH4OY_13880</name>
</gene>
<dbReference type="InterPro" id="IPR004401">
    <property type="entry name" value="YbaB/EbfC"/>
</dbReference>
<keyword evidence="3" id="KW-1185">Reference proteome</keyword>
<dbReference type="PIRSF" id="PIRSF004555">
    <property type="entry name" value="UCP004555"/>
    <property type="match status" value="1"/>
</dbReference>
<evidence type="ECO:0000256" key="1">
    <source>
        <dbReference type="ARBA" id="ARBA00023125"/>
    </source>
</evidence>
<evidence type="ECO:0000313" key="2">
    <source>
        <dbReference type="EMBL" id="MFI0793762.1"/>
    </source>
</evidence>
<dbReference type="RefSeq" id="WP_396679487.1">
    <property type="nucleotide sequence ID" value="NZ_JBIRPU010000008.1"/>
</dbReference>
<dbReference type="PANTHER" id="PTHR33449:SF1">
    <property type="entry name" value="NUCLEOID-ASSOCIATED PROTEIN YBAB"/>
    <property type="match status" value="1"/>
</dbReference>
<accession>A0ABW7SNG9</accession>
<evidence type="ECO:0000313" key="3">
    <source>
        <dbReference type="Proteomes" id="UP001611075"/>
    </source>
</evidence>
<sequence length="108" mass="11760">MGYQDDLNEFLRQTQELATQANAASADMADREVTGACAGGAVRVTMTTSGQVHSVTIDPHAVNPDNLRHLEGRVAEAMQNALDNVRDLMEQVMRPLTDELNRLTPGQP</sequence>
<dbReference type="PANTHER" id="PTHR33449">
    <property type="entry name" value="NUCLEOID-ASSOCIATED PROTEIN YBAB"/>
    <property type="match status" value="1"/>
</dbReference>
<protein>
    <submittedName>
        <fullName evidence="2">YbaB/EbfC family nucleoid-associated protein</fullName>
    </submittedName>
</protein>
<proteinExistence type="predicted"/>
<dbReference type="EMBL" id="JBIRPU010000008">
    <property type="protein sequence ID" value="MFI0793762.1"/>
    <property type="molecule type" value="Genomic_DNA"/>
</dbReference>
<name>A0ABW7SNG9_9ACTN</name>
<dbReference type="NCBIfam" id="TIGR00103">
    <property type="entry name" value="DNA_YbaB_EbfC"/>
    <property type="match status" value="1"/>
</dbReference>
<keyword evidence="1" id="KW-0238">DNA-binding</keyword>
<dbReference type="Gene3D" id="3.30.1310.10">
    <property type="entry name" value="Nucleoid-associated protein YbaB-like domain"/>
    <property type="match status" value="1"/>
</dbReference>
<dbReference type="Proteomes" id="UP001611075">
    <property type="component" value="Unassembled WGS sequence"/>
</dbReference>
<reference evidence="2 3" key="1">
    <citation type="submission" date="2024-10" db="EMBL/GenBank/DDBJ databases">
        <title>The Natural Products Discovery Center: Release of the First 8490 Sequenced Strains for Exploring Actinobacteria Biosynthetic Diversity.</title>
        <authorList>
            <person name="Kalkreuter E."/>
            <person name="Kautsar S.A."/>
            <person name="Yang D."/>
            <person name="Bader C.D."/>
            <person name="Teijaro C.N."/>
            <person name="Fluegel L."/>
            <person name="Davis C.M."/>
            <person name="Simpson J.R."/>
            <person name="Lauterbach L."/>
            <person name="Steele A.D."/>
            <person name="Gui C."/>
            <person name="Meng S."/>
            <person name="Li G."/>
            <person name="Viehrig K."/>
            <person name="Ye F."/>
            <person name="Su P."/>
            <person name="Kiefer A.F."/>
            <person name="Nichols A."/>
            <person name="Cepeda A.J."/>
            <person name="Yan W."/>
            <person name="Fan B."/>
            <person name="Jiang Y."/>
            <person name="Adhikari A."/>
            <person name="Zheng C.-J."/>
            <person name="Schuster L."/>
            <person name="Cowan T.M."/>
            <person name="Smanski M.J."/>
            <person name="Chevrette M.G."/>
            <person name="De Carvalho L.P.S."/>
            <person name="Shen B."/>
        </authorList>
    </citation>
    <scope>NUCLEOTIDE SEQUENCE [LARGE SCALE GENOMIC DNA]</scope>
    <source>
        <strain evidence="2 3">NPDC021253</strain>
    </source>
</reference>
<dbReference type="InterPro" id="IPR036894">
    <property type="entry name" value="YbaB-like_sf"/>
</dbReference>